<accession>A0AAW3BGZ6</accession>
<evidence type="ECO:0000313" key="1">
    <source>
        <dbReference type="EMBL" id="KAL0522070.1"/>
    </source>
</evidence>
<dbReference type="AlphaFoldDB" id="A0AAW3BGZ6"/>
<organism evidence="1 2">
    <name type="scientific">Leishmania naiffi</name>
    <dbReference type="NCBI Taxonomy" id="5678"/>
    <lineage>
        <taxon>Eukaryota</taxon>
        <taxon>Discoba</taxon>
        <taxon>Euglenozoa</taxon>
        <taxon>Kinetoplastea</taxon>
        <taxon>Metakinetoplastina</taxon>
        <taxon>Trypanosomatida</taxon>
        <taxon>Trypanosomatidae</taxon>
        <taxon>Leishmaniinae</taxon>
        <taxon>Leishmania</taxon>
        <taxon>Leishmania naiffi species complex</taxon>
    </lineage>
</organism>
<protein>
    <submittedName>
        <fullName evidence="1">Uncharacterized protein</fullName>
    </submittedName>
</protein>
<name>A0AAW3BGZ6_9TRYP</name>
<dbReference type="EMBL" id="JBAMZN010000030">
    <property type="protein sequence ID" value="KAL0522070.1"/>
    <property type="molecule type" value="Genomic_DNA"/>
</dbReference>
<keyword evidence="2" id="KW-1185">Reference proteome</keyword>
<evidence type="ECO:0000313" key="2">
    <source>
        <dbReference type="Proteomes" id="UP001501274"/>
    </source>
</evidence>
<reference evidence="1 2" key="1">
    <citation type="submission" date="2024-02" db="EMBL/GenBank/DDBJ databases">
        <title>FIRST GENOME SEQUENCES OF Leishmania (Viannia) shawi, Leishmania (Viannia) lindenbergi AND Leishmania (Viannia) utingensis.</title>
        <authorList>
            <person name="Resadore F."/>
            <person name="Custodio M.G.F."/>
            <person name="Boite M.C."/>
            <person name="Cupolillo E."/>
            <person name="Ferreira G.E.M."/>
        </authorList>
    </citation>
    <scope>NUCLEOTIDE SEQUENCE [LARGE SCALE GENOMIC DNA]</scope>
    <source>
        <strain evidence="1 2">MDAS/BR/1979/M5533</strain>
    </source>
</reference>
<sequence>MVLTARAAVGEPRRQRVLRLHSVELEGYFSACEECSGSGYKEYGDVLAHQLLESRVSSEGSEHNAYDTAGDRCARALGQGYCDAYVPVWTSGADVSAARILSLDLWSNTGLAGDFVDSWAPLKRLWSL</sequence>
<proteinExistence type="predicted"/>
<dbReference type="Proteomes" id="UP001501274">
    <property type="component" value="Unassembled WGS sequence"/>
</dbReference>
<gene>
    <name evidence="1" type="ORF">Q4I28_005442</name>
</gene>
<comment type="caution">
    <text evidence="1">The sequence shown here is derived from an EMBL/GenBank/DDBJ whole genome shotgun (WGS) entry which is preliminary data.</text>
</comment>